<accession>A0A5J6SRW8</accession>
<dbReference type="Pfam" id="PF11518">
    <property type="entry name" value="DUF3221"/>
    <property type="match status" value="1"/>
</dbReference>
<organism evidence="1 2">
    <name type="scientific">Psychrobacillus glaciei</name>
    <dbReference type="NCBI Taxonomy" id="2283160"/>
    <lineage>
        <taxon>Bacteria</taxon>
        <taxon>Bacillati</taxon>
        <taxon>Bacillota</taxon>
        <taxon>Bacilli</taxon>
        <taxon>Bacillales</taxon>
        <taxon>Bacillaceae</taxon>
        <taxon>Psychrobacillus</taxon>
    </lineage>
</organism>
<protein>
    <submittedName>
        <fullName evidence="1">Uncharacterized protein</fullName>
    </submittedName>
</protein>
<keyword evidence="2" id="KW-1185">Reference proteome</keyword>
<name>A0A5J6SRW8_9BACI</name>
<evidence type="ECO:0000313" key="2">
    <source>
        <dbReference type="Proteomes" id="UP000325517"/>
    </source>
</evidence>
<dbReference type="Proteomes" id="UP000325517">
    <property type="component" value="Chromosome"/>
</dbReference>
<proteinExistence type="predicted"/>
<evidence type="ECO:0000313" key="1">
    <source>
        <dbReference type="EMBL" id="QFG00789.1"/>
    </source>
</evidence>
<reference evidence="1 2" key="1">
    <citation type="submission" date="2018-07" db="EMBL/GenBank/DDBJ databases">
        <title>Complete genome sequence of Psychrobacillus sp. PB01, isolated from iceberg, and comparative genome analysis of Psychrobacillus strains.</title>
        <authorList>
            <person name="Lee P.C."/>
        </authorList>
    </citation>
    <scope>NUCLEOTIDE SEQUENCE [LARGE SCALE GENOMIC DNA]</scope>
    <source>
        <strain evidence="1 2">PB01</strain>
    </source>
</reference>
<dbReference type="KEGG" id="psyo:PB01_19415"/>
<dbReference type="EMBL" id="CP031223">
    <property type="protein sequence ID" value="QFG00789.1"/>
    <property type="molecule type" value="Genomic_DNA"/>
</dbReference>
<dbReference type="AlphaFoldDB" id="A0A5J6SRW8"/>
<dbReference type="InterPro" id="IPR021598">
    <property type="entry name" value="DUF3221"/>
</dbReference>
<sequence length="26" mass="2849">MEVWIDGGIDESYPALAGAKKIEVKE</sequence>
<gene>
    <name evidence="1" type="ORF">PB01_19415</name>
</gene>